<dbReference type="RefSeq" id="WP_344960330.1">
    <property type="nucleotide sequence ID" value="NZ_BAAAXZ010000004.1"/>
</dbReference>
<keyword evidence="2" id="KW-0479">Metal-binding</keyword>
<protein>
    <submittedName>
        <fullName evidence="5">IS5/IS1182 family transposase</fullName>
    </submittedName>
</protein>
<dbReference type="Pfam" id="PF13613">
    <property type="entry name" value="HTH_Tnp_4"/>
    <property type="match status" value="1"/>
</dbReference>
<accession>A0ABP6ITH9</accession>
<dbReference type="InterPro" id="IPR027806">
    <property type="entry name" value="HARBI1_dom"/>
</dbReference>
<name>A0ABP6ITH9_STRTU</name>
<comment type="cofactor">
    <cofactor evidence="1">
        <name>a divalent metal cation</name>
        <dbReference type="ChEBI" id="CHEBI:60240"/>
    </cofactor>
</comment>
<evidence type="ECO:0000313" key="5">
    <source>
        <dbReference type="EMBL" id="GAA2908978.1"/>
    </source>
</evidence>
<reference evidence="6" key="1">
    <citation type="journal article" date="2019" name="Int. J. Syst. Evol. Microbiol.">
        <title>The Global Catalogue of Microorganisms (GCM) 10K type strain sequencing project: providing services to taxonomists for standard genome sequencing and annotation.</title>
        <authorList>
            <consortium name="The Broad Institute Genomics Platform"/>
            <consortium name="The Broad Institute Genome Sequencing Center for Infectious Disease"/>
            <person name="Wu L."/>
            <person name="Ma J."/>
        </authorList>
    </citation>
    <scope>NUCLEOTIDE SEQUENCE [LARGE SCALE GENOMIC DNA]</scope>
    <source>
        <strain evidence="6">JCM 4087</strain>
    </source>
</reference>
<keyword evidence="6" id="KW-1185">Reference proteome</keyword>
<feature type="domain" description="Transposase Helix-turn-helix" evidence="4">
    <location>
        <begin position="29"/>
        <end position="76"/>
    </location>
</feature>
<proteinExistence type="predicted"/>
<evidence type="ECO:0000259" key="4">
    <source>
        <dbReference type="Pfam" id="PF13613"/>
    </source>
</evidence>
<sequence>MLGVPFELVEYVSWLIHARRRELKSPWRRLGCFKQALLVLAHLRKNETFAQVGAGFGVSESTAWRYVDETLEVLAAWAPGLREALVGLGEGDFVVVDGTLIPTDRIAADEPYYSQKHRKHGMNVQVVARPDGTPLWFSRALPGRTHDLTAARAHWILQACLTREILVLADRAYQGAGATVRTPYYGHRELPDHYQRFNRVHARLRAPGERAFARRKSWRILRRARCSTNRISRIVQAVHALLTCGYSG</sequence>
<feature type="domain" description="DDE Tnp4" evidence="3">
    <location>
        <begin position="96"/>
        <end position="241"/>
    </location>
</feature>
<dbReference type="Proteomes" id="UP001501102">
    <property type="component" value="Unassembled WGS sequence"/>
</dbReference>
<comment type="caution">
    <text evidence="5">The sequence shown here is derived from an EMBL/GenBank/DDBJ whole genome shotgun (WGS) entry which is preliminary data.</text>
</comment>
<evidence type="ECO:0000256" key="2">
    <source>
        <dbReference type="ARBA" id="ARBA00022723"/>
    </source>
</evidence>
<evidence type="ECO:0000256" key="1">
    <source>
        <dbReference type="ARBA" id="ARBA00001968"/>
    </source>
</evidence>
<dbReference type="EMBL" id="BAAAXZ010000004">
    <property type="protein sequence ID" value="GAA2908978.1"/>
    <property type="molecule type" value="Genomic_DNA"/>
</dbReference>
<dbReference type="Pfam" id="PF13359">
    <property type="entry name" value="DDE_Tnp_4"/>
    <property type="match status" value="1"/>
</dbReference>
<organism evidence="5 6">
    <name type="scientific">Streptomyces thioluteus</name>
    <dbReference type="NCBI Taxonomy" id="66431"/>
    <lineage>
        <taxon>Bacteria</taxon>
        <taxon>Bacillati</taxon>
        <taxon>Actinomycetota</taxon>
        <taxon>Actinomycetes</taxon>
        <taxon>Kitasatosporales</taxon>
        <taxon>Streptomycetaceae</taxon>
        <taxon>Streptomyces</taxon>
    </lineage>
</organism>
<evidence type="ECO:0000313" key="6">
    <source>
        <dbReference type="Proteomes" id="UP001501102"/>
    </source>
</evidence>
<evidence type="ECO:0000259" key="3">
    <source>
        <dbReference type="Pfam" id="PF13359"/>
    </source>
</evidence>
<dbReference type="InterPro" id="IPR027805">
    <property type="entry name" value="Transposase_HTH_dom"/>
</dbReference>
<gene>
    <name evidence="5" type="ORF">GCM10020221_01320</name>
</gene>